<evidence type="ECO:0000313" key="3">
    <source>
        <dbReference type="Proteomes" id="UP001254608"/>
    </source>
</evidence>
<comment type="caution">
    <text evidence="2">The sequence shown here is derived from an EMBL/GenBank/DDBJ whole genome shotgun (WGS) entry which is preliminary data.</text>
</comment>
<gene>
    <name evidence="2" type="ORF">RM530_04240</name>
</gene>
<dbReference type="EMBL" id="JAVRIC010000004">
    <property type="protein sequence ID" value="MDT0496575.1"/>
    <property type="molecule type" value="Genomic_DNA"/>
</dbReference>
<name>A0ABU2WFC3_9GAMM</name>
<dbReference type="RefSeq" id="WP_311363966.1">
    <property type="nucleotide sequence ID" value="NZ_JAVRIC010000004.1"/>
</dbReference>
<organism evidence="2 3">
    <name type="scientific">Banduia mediterranea</name>
    <dbReference type="NCBI Taxonomy" id="3075609"/>
    <lineage>
        <taxon>Bacteria</taxon>
        <taxon>Pseudomonadati</taxon>
        <taxon>Pseudomonadota</taxon>
        <taxon>Gammaproteobacteria</taxon>
        <taxon>Nevskiales</taxon>
        <taxon>Algiphilaceae</taxon>
        <taxon>Banduia</taxon>
    </lineage>
</organism>
<feature type="signal peptide" evidence="1">
    <location>
        <begin position="1"/>
        <end position="18"/>
    </location>
</feature>
<sequence length="81" mass="8377">MATLGLLLGCAYGSVASAAQIMVCVYEGVPGPSDTIECEAVGGEKADHSLASLYEDGWKLAELEVTSKFGGATTVMFVDKD</sequence>
<evidence type="ECO:0000256" key="1">
    <source>
        <dbReference type="SAM" id="SignalP"/>
    </source>
</evidence>
<protein>
    <submittedName>
        <fullName evidence="2">Uncharacterized protein</fullName>
    </submittedName>
</protein>
<proteinExistence type="predicted"/>
<keyword evidence="3" id="KW-1185">Reference proteome</keyword>
<feature type="chain" id="PRO_5045571572" evidence="1">
    <location>
        <begin position="19"/>
        <end position="81"/>
    </location>
</feature>
<dbReference type="Proteomes" id="UP001254608">
    <property type="component" value="Unassembled WGS sequence"/>
</dbReference>
<keyword evidence="1" id="KW-0732">Signal</keyword>
<reference evidence="2 3" key="1">
    <citation type="submission" date="2023-09" db="EMBL/GenBank/DDBJ databases">
        <authorList>
            <person name="Rey-Velasco X."/>
        </authorList>
    </citation>
    <scope>NUCLEOTIDE SEQUENCE [LARGE SCALE GENOMIC DNA]</scope>
    <source>
        <strain evidence="2 3">W345</strain>
    </source>
</reference>
<evidence type="ECO:0000313" key="2">
    <source>
        <dbReference type="EMBL" id="MDT0496575.1"/>
    </source>
</evidence>
<accession>A0ABU2WFC3</accession>